<feature type="region of interest" description="Disordered" evidence="1">
    <location>
        <begin position="272"/>
        <end position="308"/>
    </location>
</feature>
<keyword evidence="2" id="KW-0472">Membrane</keyword>
<sequence length="691" mass="73853">MNPATAPDTGDPGSPRSSRVALGARGRIHRTVLAVTATALLAMGCAPHMPSTSPAPPVPRPAGPEEPTRDDVEAWLDGTLPAALEAEGIAGATVSVVADGEILTSRGYGYSETGTGYEYGETAAGDVVATPVDPEENLFQVGELSEPVTATAAMLLVESGELDLDTDVTEYLDFAPPSSFDTPVTLRHLLTHTGGYEERYRGRTLLDDGEVDLRARLTTDPPEQVHEPGTVPSRSEYGYALVGHIIERVTGDTFEDHVRENVLDPIGMADSDFHQDTLYDGDTRPSDGYETDDSRPTWFEGSASAPSGALSTTAVDMARFMLALLEDGEGPGPLSSETLDLMRGPGLDADTLGTLAEGPRATLGLLEEDRGGRRILGYDGDSAFFHSRIRLHPDEGTGIFVSLNSNGHDEYSAARVLDAVTEGFTDRYLPAGEEDGEDAEDISISPTREEHAAMAEGRYVSSRSSYSTFLAVRDLFEQTRVTARPDGTIVVSPDPTTGAPAAYEEIEPWVWREMEGDRTLVMRADDREVRDLGFGAALTMTRVDTVREAPTALTVLGVSLAILLLAALSWPISALVRRSLKGEPRARDGRTARVLTRGAVVCALAATALWAWIVPEATGTWDVAWSLIRSAQGFTLLGALGVLPAAVSLVRAPRARERWFRVLAGAVVLAALVGFAWSAAVSGVMAWDITY</sequence>
<keyword evidence="4" id="KW-0378">Hydrolase</keyword>
<feature type="transmembrane region" description="Helical" evidence="2">
    <location>
        <begin position="594"/>
        <end position="613"/>
    </location>
</feature>
<feature type="region of interest" description="Disordered" evidence="1">
    <location>
        <begin position="1"/>
        <end position="23"/>
    </location>
</feature>
<feature type="transmembrane region" description="Helical" evidence="2">
    <location>
        <begin position="662"/>
        <end position="687"/>
    </location>
</feature>
<dbReference type="Gene3D" id="3.40.710.10">
    <property type="entry name" value="DD-peptidase/beta-lactamase superfamily"/>
    <property type="match status" value="1"/>
</dbReference>
<feature type="region of interest" description="Disordered" evidence="1">
    <location>
        <begin position="48"/>
        <end position="69"/>
    </location>
</feature>
<evidence type="ECO:0000256" key="1">
    <source>
        <dbReference type="SAM" id="MobiDB-lite"/>
    </source>
</evidence>
<dbReference type="PANTHER" id="PTHR46825">
    <property type="entry name" value="D-ALANYL-D-ALANINE-CARBOXYPEPTIDASE/ENDOPEPTIDASE AMPH"/>
    <property type="match status" value="1"/>
</dbReference>
<feature type="compositionally biased region" description="Basic and acidic residues" evidence="1">
    <location>
        <begin position="272"/>
        <end position="295"/>
    </location>
</feature>
<comment type="caution">
    <text evidence="4">The sequence shown here is derived from an EMBL/GenBank/DDBJ whole genome shotgun (WGS) entry which is preliminary data.</text>
</comment>
<dbReference type="InterPro" id="IPR001466">
    <property type="entry name" value="Beta-lactam-related"/>
</dbReference>
<accession>A0A7K2IYU4</accession>
<dbReference type="InterPro" id="IPR050491">
    <property type="entry name" value="AmpC-like"/>
</dbReference>
<keyword evidence="2" id="KW-0812">Transmembrane</keyword>
<evidence type="ECO:0000256" key="2">
    <source>
        <dbReference type="SAM" id="Phobius"/>
    </source>
</evidence>
<evidence type="ECO:0000313" key="5">
    <source>
        <dbReference type="Proteomes" id="UP000467124"/>
    </source>
</evidence>
<dbReference type="SUPFAM" id="SSF56601">
    <property type="entry name" value="beta-lactamase/transpeptidase-like"/>
    <property type="match status" value="1"/>
</dbReference>
<feature type="domain" description="Beta-lactamase-related" evidence="3">
    <location>
        <begin position="80"/>
        <end position="413"/>
    </location>
</feature>
<feature type="transmembrane region" description="Helical" evidence="2">
    <location>
        <begin position="633"/>
        <end position="650"/>
    </location>
</feature>
<evidence type="ECO:0000259" key="3">
    <source>
        <dbReference type="Pfam" id="PF00144"/>
    </source>
</evidence>
<dbReference type="AlphaFoldDB" id="A0A7K2IYU4"/>
<dbReference type="Proteomes" id="UP000467124">
    <property type="component" value="Unassembled WGS sequence"/>
</dbReference>
<feature type="transmembrane region" description="Helical" evidence="2">
    <location>
        <begin position="552"/>
        <end position="573"/>
    </location>
</feature>
<dbReference type="GO" id="GO:0016787">
    <property type="term" value="F:hydrolase activity"/>
    <property type="evidence" value="ECO:0007669"/>
    <property type="project" value="UniProtKB-KW"/>
</dbReference>
<proteinExistence type="predicted"/>
<organism evidence="4 5">
    <name type="scientific">Nocardiopsis alba</name>
    <dbReference type="NCBI Taxonomy" id="53437"/>
    <lineage>
        <taxon>Bacteria</taxon>
        <taxon>Bacillati</taxon>
        <taxon>Actinomycetota</taxon>
        <taxon>Actinomycetes</taxon>
        <taxon>Streptosporangiales</taxon>
        <taxon>Nocardiopsidaceae</taxon>
        <taxon>Nocardiopsis</taxon>
    </lineage>
</organism>
<dbReference type="InterPro" id="IPR012338">
    <property type="entry name" value="Beta-lactam/transpept-like"/>
</dbReference>
<dbReference type="RefSeq" id="WP_161111926.1">
    <property type="nucleotide sequence ID" value="NZ_WWHY01000001.1"/>
</dbReference>
<name>A0A7K2IYU4_9ACTN</name>
<evidence type="ECO:0000313" key="4">
    <source>
        <dbReference type="EMBL" id="MYR35150.1"/>
    </source>
</evidence>
<dbReference type="EMBL" id="WWHY01000001">
    <property type="protein sequence ID" value="MYR35150.1"/>
    <property type="molecule type" value="Genomic_DNA"/>
</dbReference>
<dbReference type="Pfam" id="PF00144">
    <property type="entry name" value="Beta-lactamase"/>
    <property type="match status" value="1"/>
</dbReference>
<gene>
    <name evidence="4" type="ORF">GTW20_23525</name>
</gene>
<reference evidence="4 5" key="1">
    <citation type="journal article" date="2019" name="Nat. Commun.">
        <title>The antimicrobial potential of Streptomyces from insect microbiomes.</title>
        <authorList>
            <person name="Chevrette M.G."/>
            <person name="Carlson C.M."/>
            <person name="Ortega H.E."/>
            <person name="Thomas C."/>
            <person name="Ananiev G.E."/>
            <person name="Barns K.J."/>
            <person name="Book A.J."/>
            <person name="Cagnazzo J."/>
            <person name="Carlos C."/>
            <person name="Flanigan W."/>
            <person name="Grubbs K.J."/>
            <person name="Horn H.A."/>
            <person name="Hoffmann F.M."/>
            <person name="Klassen J.L."/>
            <person name="Knack J.J."/>
            <person name="Lewin G.R."/>
            <person name="McDonald B.R."/>
            <person name="Muller L."/>
            <person name="Melo W.G.P."/>
            <person name="Pinto-Tomas A.A."/>
            <person name="Schmitz A."/>
            <person name="Wendt-Pienkowski E."/>
            <person name="Wildman S."/>
            <person name="Zhao M."/>
            <person name="Zhang F."/>
            <person name="Bugni T.S."/>
            <person name="Andes D.R."/>
            <person name="Pupo M.T."/>
            <person name="Currie C.R."/>
        </authorList>
    </citation>
    <scope>NUCLEOTIDE SEQUENCE [LARGE SCALE GENOMIC DNA]</scope>
    <source>
        <strain evidence="4 5">SID5840</strain>
    </source>
</reference>
<dbReference type="PANTHER" id="PTHR46825:SF9">
    <property type="entry name" value="BETA-LACTAMASE-RELATED DOMAIN-CONTAINING PROTEIN"/>
    <property type="match status" value="1"/>
</dbReference>
<protein>
    <submittedName>
        <fullName evidence="4">Serine hydrolase</fullName>
    </submittedName>
</protein>
<keyword evidence="2" id="KW-1133">Transmembrane helix</keyword>
<feature type="compositionally biased region" description="Pro residues" evidence="1">
    <location>
        <begin position="53"/>
        <end position="64"/>
    </location>
</feature>